<reference evidence="2 3" key="1">
    <citation type="submission" date="2020-04" db="EMBL/GenBank/DDBJ databases">
        <authorList>
            <person name="Wallbank WR R."/>
            <person name="Pardo Diaz C."/>
            <person name="Kozak K."/>
            <person name="Martin S."/>
            <person name="Jiggins C."/>
            <person name="Moest M."/>
            <person name="Warren A I."/>
            <person name="Byers J.R.P. K."/>
            <person name="Montejo-Kovacevich G."/>
            <person name="Yen C E."/>
        </authorList>
    </citation>
    <scope>NUCLEOTIDE SEQUENCE [LARGE SCALE GENOMIC DNA]</scope>
</reference>
<protein>
    <submittedName>
        <fullName evidence="2">Uncharacterized protein</fullName>
    </submittedName>
</protein>
<feature type="compositionally biased region" description="Basic and acidic residues" evidence="1">
    <location>
        <begin position="1"/>
        <end position="12"/>
    </location>
</feature>
<sequence>MEHVKNIDKRSENQTQRKKASQTDSATKARREKKNSGADGSSTEGEMVSGTPISMGLPEVSLTLVSGSRRASDRLRSGSAASSDGAEAMEAERSDSRKRGRSREEGTDTSGEMMPPKVASSRRGRARKPASASVSTPSGSAFSNAESYRSVRVDGEAVAEEEIADLLLKVREPVGGNAPPGSRVRAGGGRKRAGGRHQQGGHQIREP</sequence>
<accession>A0A8S1ARK0</accession>
<dbReference type="Proteomes" id="UP000494256">
    <property type="component" value="Unassembled WGS sequence"/>
</dbReference>
<evidence type="ECO:0000313" key="3">
    <source>
        <dbReference type="Proteomes" id="UP000494256"/>
    </source>
</evidence>
<organism evidence="2 3">
    <name type="scientific">Arctia plantaginis</name>
    <name type="common">Wood tiger moth</name>
    <name type="synonym">Phalaena plantaginis</name>
    <dbReference type="NCBI Taxonomy" id="874455"/>
    <lineage>
        <taxon>Eukaryota</taxon>
        <taxon>Metazoa</taxon>
        <taxon>Ecdysozoa</taxon>
        <taxon>Arthropoda</taxon>
        <taxon>Hexapoda</taxon>
        <taxon>Insecta</taxon>
        <taxon>Pterygota</taxon>
        <taxon>Neoptera</taxon>
        <taxon>Endopterygota</taxon>
        <taxon>Lepidoptera</taxon>
        <taxon>Glossata</taxon>
        <taxon>Ditrysia</taxon>
        <taxon>Noctuoidea</taxon>
        <taxon>Erebidae</taxon>
        <taxon>Arctiinae</taxon>
        <taxon>Arctia</taxon>
    </lineage>
</organism>
<feature type="compositionally biased region" description="Low complexity" evidence="1">
    <location>
        <begin position="77"/>
        <end position="86"/>
    </location>
</feature>
<evidence type="ECO:0000256" key="1">
    <source>
        <dbReference type="SAM" id="MobiDB-lite"/>
    </source>
</evidence>
<dbReference type="OrthoDB" id="18798at2759"/>
<evidence type="ECO:0000313" key="2">
    <source>
        <dbReference type="EMBL" id="CAB3249116.1"/>
    </source>
</evidence>
<dbReference type="AlphaFoldDB" id="A0A8S1ARK0"/>
<feature type="compositionally biased region" description="Polar residues" evidence="1">
    <location>
        <begin position="132"/>
        <end position="147"/>
    </location>
</feature>
<dbReference type="EMBL" id="CADEBD010000344">
    <property type="protein sequence ID" value="CAB3249116.1"/>
    <property type="molecule type" value="Genomic_DNA"/>
</dbReference>
<feature type="region of interest" description="Disordered" evidence="1">
    <location>
        <begin position="1"/>
        <end position="154"/>
    </location>
</feature>
<gene>
    <name evidence="2" type="ORF">APLA_LOCUS12693</name>
</gene>
<feature type="compositionally biased region" description="Basic and acidic residues" evidence="1">
    <location>
        <begin position="90"/>
        <end position="106"/>
    </location>
</feature>
<proteinExistence type="predicted"/>
<feature type="region of interest" description="Disordered" evidence="1">
    <location>
        <begin position="172"/>
        <end position="207"/>
    </location>
</feature>
<name>A0A8S1ARK0_ARCPL</name>
<comment type="caution">
    <text evidence="2">The sequence shown here is derived from an EMBL/GenBank/DDBJ whole genome shotgun (WGS) entry which is preliminary data.</text>
</comment>